<reference evidence="4" key="1">
    <citation type="submission" date="2010-05" db="EMBL/GenBank/DDBJ databases">
        <title>The genome sequence of Magnaporthe poae strain ATCC 64411.</title>
        <authorList>
            <person name="Ma L.-J."/>
            <person name="Dead R."/>
            <person name="Young S."/>
            <person name="Zeng Q."/>
            <person name="Koehrsen M."/>
            <person name="Alvarado L."/>
            <person name="Berlin A."/>
            <person name="Chapman S.B."/>
            <person name="Chen Z."/>
            <person name="Freedman E."/>
            <person name="Gellesch M."/>
            <person name="Goldberg J."/>
            <person name="Griggs A."/>
            <person name="Gujja S."/>
            <person name="Heilman E.R."/>
            <person name="Heiman D."/>
            <person name="Hepburn T."/>
            <person name="Howarth C."/>
            <person name="Jen D."/>
            <person name="Larson L."/>
            <person name="Mehta T."/>
            <person name="Neiman D."/>
            <person name="Pearson M."/>
            <person name="Roberts A."/>
            <person name="Saif S."/>
            <person name="Shea T."/>
            <person name="Shenoy N."/>
            <person name="Sisk P."/>
            <person name="Stolte C."/>
            <person name="Sykes S."/>
            <person name="Walk T."/>
            <person name="White J."/>
            <person name="Yandava C."/>
            <person name="Haas B."/>
            <person name="Nusbaum C."/>
            <person name="Birren B."/>
        </authorList>
    </citation>
    <scope>NUCLEOTIDE SEQUENCE [LARGE SCALE GENOMIC DNA]</scope>
    <source>
        <strain evidence="4">ATCC 64411 / 73-15</strain>
    </source>
</reference>
<gene>
    <name evidence="2" type="ORF">MAPG_10967</name>
</gene>
<reference evidence="3" key="5">
    <citation type="submission" date="2015-06" db="UniProtKB">
        <authorList>
            <consortium name="EnsemblFungi"/>
        </authorList>
    </citation>
    <scope>IDENTIFICATION</scope>
    <source>
        <strain evidence="3">ATCC 64411</strain>
    </source>
</reference>
<name>A0A0C4EE06_MAGP6</name>
<evidence type="ECO:0000313" key="2">
    <source>
        <dbReference type="EMBL" id="KLU92020.1"/>
    </source>
</evidence>
<dbReference type="Proteomes" id="UP000011715">
    <property type="component" value="Unassembled WGS sequence"/>
</dbReference>
<feature type="region of interest" description="Disordered" evidence="1">
    <location>
        <begin position="1"/>
        <end position="72"/>
    </location>
</feature>
<accession>A0A0C4EE06</accession>
<reference evidence="3" key="4">
    <citation type="journal article" date="2015" name="G3 (Bethesda)">
        <title>Genome sequences of three phytopathogenic species of the Magnaporthaceae family of fungi.</title>
        <authorList>
            <person name="Okagaki L.H."/>
            <person name="Nunes C.C."/>
            <person name="Sailsbery J."/>
            <person name="Clay B."/>
            <person name="Brown D."/>
            <person name="John T."/>
            <person name="Oh Y."/>
            <person name="Young N."/>
            <person name="Fitzgerald M."/>
            <person name="Haas B.J."/>
            <person name="Zeng Q."/>
            <person name="Young S."/>
            <person name="Adiconis X."/>
            <person name="Fan L."/>
            <person name="Levin J.Z."/>
            <person name="Mitchell T.K."/>
            <person name="Okubara P.A."/>
            <person name="Farman M.L."/>
            <person name="Kohn L.M."/>
            <person name="Birren B."/>
            <person name="Ma L.-J."/>
            <person name="Dean R.A."/>
        </authorList>
    </citation>
    <scope>NUCLEOTIDE SEQUENCE</scope>
    <source>
        <strain evidence="3">ATCC 64411 / 73-15</strain>
    </source>
</reference>
<dbReference type="AlphaFoldDB" id="A0A0C4EE06"/>
<evidence type="ECO:0000313" key="4">
    <source>
        <dbReference type="Proteomes" id="UP000011715"/>
    </source>
</evidence>
<evidence type="ECO:0000256" key="1">
    <source>
        <dbReference type="SAM" id="MobiDB-lite"/>
    </source>
</evidence>
<protein>
    <submittedName>
        <fullName evidence="2 3">Uncharacterized protein</fullName>
    </submittedName>
</protein>
<organism evidence="3 4">
    <name type="scientific">Magnaporthiopsis poae (strain ATCC 64411 / 73-15)</name>
    <name type="common">Kentucky bluegrass fungus</name>
    <name type="synonym">Magnaporthe poae</name>
    <dbReference type="NCBI Taxonomy" id="644358"/>
    <lineage>
        <taxon>Eukaryota</taxon>
        <taxon>Fungi</taxon>
        <taxon>Dikarya</taxon>
        <taxon>Ascomycota</taxon>
        <taxon>Pezizomycotina</taxon>
        <taxon>Sordariomycetes</taxon>
        <taxon>Sordariomycetidae</taxon>
        <taxon>Magnaporthales</taxon>
        <taxon>Magnaporthaceae</taxon>
        <taxon>Magnaporthiopsis</taxon>
    </lineage>
</organism>
<sequence length="137" mass="15243">MHTPVSDSEGCCYGRWMASSEEGGGARRRWRMDNGREKRNEGGNWTKMGRPAPVSERGGKPETVSQAPRSGRRASVCWPCLLEERVPRQQTPSRRVDPLSVEPHGIQGEGVRGKCLICQHSKTLAAYLGSQPDVDRR</sequence>
<feature type="region of interest" description="Disordered" evidence="1">
    <location>
        <begin position="87"/>
        <end position="106"/>
    </location>
</feature>
<dbReference type="EMBL" id="ADBL01002701">
    <property type="status" value="NOT_ANNOTATED_CDS"/>
    <property type="molecule type" value="Genomic_DNA"/>
</dbReference>
<dbReference type="EnsemblFungi" id="MAPG_10967T0">
    <property type="protein sequence ID" value="MAPG_10967T0"/>
    <property type="gene ID" value="MAPG_10967"/>
</dbReference>
<proteinExistence type="predicted"/>
<dbReference type="EMBL" id="GL876978">
    <property type="protein sequence ID" value="KLU92020.1"/>
    <property type="molecule type" value="Genomic_DNA"/>
</dbReference>
<feature type="compositionally biased region" description="Basic and acidic residues" evidence="1">
    <location>
        <begin position="31"/>
        <end position="41"/>
    </location>
</feature>
<reference evidence="2" key="3">
    <citation type="submission" date="2011-03" db="EMBL/GenBank/DDBJ databases">
        <title>Annotation of Magnaporthe poae ATCC 64411.</title>
        <authorList>
            <person name="Ma L.-J."/>
            <person name="Dead R."/>
            <person name="Young S.K."/>
            <person name="Zeng Q."/>
            <person name="Gargeya S."/>
            <person name="Fitzgerald M."/>
            <person name="Haas B."/>
            <person name="Abouelleil A."/>
            <person name="Alvarado L."/>
            <person name="Arachchi H.M."/>
            <person name="Berlin A."/>
            <person name="Brown A."/>
            <person name="Chapman S.B."/>
            <person name="Chen Z."/>
            <person name="Dunbar C."/>
            <person name="Freedman E."/>
            <person name="Gearin G."/>
            <person name="Gellesch M."/>
            <person name="Goldberg J."/>
            <person name="Griggs A."/>
            <person name="Gujja S."/>
            <person name="Heiman D."/>
            <person name="Howarth C."/>
            <person name="Larson L."/>
            <person name="Lui A."/>
            <person name="MacDonald P.J.P."/>
            <person name="Mehta T."/>
            <person name="Montmayeur A."/>
            <person name="Murphy C."/>
            <person name="Neiman D."/>
            <person name="Pearson M."/>
            <person name="Priest M."/>
            <person name="Roberts A."/>
            <person name="Saif S."/>
            <person name="Shea T."/>
            <person name="Shenoy N."/>
            <person name="Sisk P."/>
            <person name="Stolte C."/>
            <person name="Sykes S."/>
            <person name="Yandava C."/>
            <person name="Wortman J."/>
            <person name="Nusbaum C."/>
            <person name="Birren B."/>
        </authorList>
    </citation>
    <scope>NUCLEOTIDE SEQUENCE</scope>
    <source>
        <strain evidence="2">ATCC 64411</strain>
    </source>
</reference>
<reference evidence="2" key="2">
    <citation type="submission" date="2010-05" db="EMBL/GenBank/DDBJ databases">
        <title>The Genome Sequence of Magnaporthe poae strain ATCC 64411.</title>
        <authorList>
            <consortium name="The Broad Institute Genome Sequencing Platform"/>
            <consortium name="Broad Institute Genome Sequencing Center for Infectious Disease"/>
            <person name="Ma L.-J."/>
            <person name="Dead R."/>
            <person name="Young S."/>
            <person name="Zeng Q."/>
            <person name="Koehrsen M."/>
            <person name="Alvarado L."/>
            <person name="Berlin A."/>
            <person name="Chapman S.B."/>
            <person name="Chen Z."/>
            <person name="Freedman E."/>
            <person name="Gellesch M."/>
            <person name="Goldberg J."/>
            <person name="Griggs A."/>
            <person name="Gujja S."/>
            <person name="Heilman E.R."/>
            <person name="Heiman D."/>
            <person name="Hepburn T."/>
            <person name="Howarth C."/>
            <person name="Jen D."/>
            <person name="Larson L."/>
            <person name="Mehta T."/>
            <person name="Neiman D."/>
            <person name="Pearson M."/>
            <person name="Roberts A."/>
            <person name="Saif S."/>
            <person name="Shea T."/>
            <person name="Shenoy N."/>
            <person name="Sisk P."/>
            <person name="Stolte C."/>
            <person name="Sykes S."/>
            <person name="Walk T."/>
            <person name="White J."/>
            <person name="Yandava C."/>
            <person name="Haas B."/>
            <person name="Nusbaum C."/>
            <person name="Birren B."/>
        </authorList>
    </citation>
    <scope>NUCLEOTIDE SEQUENCE</scope>
    <source>
        <strain evidence="2">ATCC 64411</strain>
    </source>
</reference>
<evidence type="ECO:0000313" key="3">
    <source>
        <dbReference type="EnsemblFungi" id="MAPG_10967T0"/>
    </source>
</evidence>
<keyword evidence="4" id="KW-1185">Reference proteome</keyword>
<dbReference type="VEuPathDB" id="FungiDB:MAPG_10967"/>